<evidence type="ECO:0008006" key="12">
    <source>
        <dbReference type="Google" id="ProtNLM"/>
    </source>
</evidence>
<dbReference type="InterPro" id="IPR006674">
    <property type="entry name" value="HD_domain"/>
</dbReference>
<gene>
    <name evidence="11" type="ORF">METZ01_LOCUS73313</name>
</gene>
<dbReference type="GO" id="GO:0016779">
    <property type="term" value="F:nucleotidyltransferase activity"/>
    <property type="evidence" value="ECO:0007669"/>
    <property type="project" value="UniProtKB-KW"/>
</dbReference>
<dbReference type="PANTHER" id="PTHR46173:SF1">
    <property type="entry name" value="CCA TRNA NUCLEOTIDYLTRANSFERASE 1, MITOCHONDRIAL"/>
    <property type="match status" value="1"/>
</dbReference>
<evidence type="ECO:0000256" key="7">
    <source>
        <dbReference type="ARBA" id="ARBA00022842"/>
    </source>
</evidence>
<keyword evidence="5" id="KW-0479">Metal-binding</keyword>
<keyword evidence="7" id="KW-0460">Magnesium</keyword>
<dbReference type="InterPro" id="IPR002646">
    <property type="entry name" value="PolA_pol_head_dom"/>
</dbReference>
<protein>
    <recommendedName>
        <fullName evidence="12">HD domain-containing protein</fullName>
    </recommendedName>
</protein>
<name>A0A381TX82_9ZZZZ</name>
<dbReference type="EMBL" id="UINC01005304">
    <property type="protein sequence ID" value="SVA20459.1"/>
    <property type="molecule type" value="Genomic_DNA"/>
</dbReference>
<reference evidence="11" key="1">
    <citation type="submission" date="2018-05" db="EMBL/GenBank/DDBJ databases">
        <authorList>
            <person name="Lanie J.A."/>
            <person name="Ng W.-L."/>
            <person name="Kazmierczak K.M."/>
            <person name="Andrzejewski T.M."/>
            <person name="Davidsen T.M."/>
            <person name="Wayne K.J."/>
            <person name="Tettelin H."/>
            <person name="Glass J.I."/>
            <person name="Rusch D."/>
            <person name="Podicherti R."/>
            <person name="Tsui H.-C.T."/>
            <person name="Winkler M.E."/>
        </authorList>
    </citation>
    <scope>NUCLEOTIDE SEQUENCE</scope>
</reference>
<proteinExistence type="predicted"/>
<dbReference type="GO" id="GO:0046872">
    <property type="term" value="F:metal ion binding"/>
    <property type="evidence" value="ECO:0007669"/>
    <property type="project" value="UniProtKB-KW"/>
</dbReference>
<evidence type="ECO:0000256" key="2">
    <source>
        <dbReference type="ARBA" id="ARBA00022679"/>
    </source>
</evidence>
<dbReference type="CDD" id="cd05398">
    <property type="entry name" value="NT_ClassII-CCAase"/>
    <property type="match status" value="1"/>
</dbReference>
<evidence type="ECO:0000259" key="10">
    <source>
        <dbReference type="Pfam" id="PF12627"/>
    </source>
</evidence>
<evidence type="ECO:0000256" key="1">
    <source>
        <dbReference type="ARBA" id="ARBA00001946"/>
    </source>
</evidence>
<sequence length="445" mass="49720">MPDTFNSYADSLKAGALGLAKRLVKAGFEAYWVGGCVRDARLGQAPSDYDIATDATPDEIERLFHKTIPVGKQFGVMMVLEDGHEYQVATFRAEGGYTDGRRPGSVRFTNAREDALRRDFTINGLFYDPLADELHDWVGGEADLETRRIRTIGDPAERFGEDRLRLLRTVRFAAQLGFEIEPGTFAAVQQNAAAIGEVSAERIRDELLKLFRPPHAACGLDLLHESRLLPEVLPELAAFVGCEQPTKYHPEGDVFRHIRLMLGHLPADAGTTLIWSVLMHDIAKPATFTREAEGRIRFLGHEKVGAVMTLEIMNRLRFPKAESAAVRTCVRHHMQLKDAQQMRPATLRKLFLRPTFPVELALHRLDSLASTGKLDNFEFLEATFAEFQDQPELQKPLIDGDDLIALGQAPGSELGKLLSDIRNRQLAGELTTREQALDWARDLLG</sequence>
<feature type="domain" description="HD" evidence="9">
    <location>
        <begin position="268"/>
        <end position="349"/>
    </location>
</feature>
<dbReference type="InterPro" id="IPR032828">
    <property type="entry name" value="PolyA_RNA-bd"/>
</dbReference>
<evidence type="ECO:0000313" key="11">
    <source>
        <dbReference type="EMBL" id="SVA20459.1"/>
    </source>
</evidence>
<dbReference type="AlphaFoldDB" id="A0A381TX82"/>
<evidence type="ECO:0000256" key="5">
    <source>
        <dbReference type="ARBA" id="ARBA00022723"/>
    </source>
</evidence>
<dbReference type="PANTHER" id="PTHR46173">
    <property type="entry name" value="CCA TRNA NUCLEOTIDYLTRANSFERASE 1, MITOCHONDRIAL"/>
    <property type="match status" value="1"/>
</dbReference>
<evidence type="ECO:0000259" key="9">
    <source>
        <dbReference type="Pfam" id="PF01966"/>
    </source>
</evidence>
<evidence type="ECO:0000256" key="4">
    <source>
        <dbReference type="ARBA" id="ARBA00022695"/>
    </source>
</evidence>
<keyword evidence="2" id="KW-0808">Transferase</keyword>
<dbReference type="GO" id="GO:0008033">
    <property type="term" value="P:tRNA processing"/>
    <property type="evidence" value="ECO:0007669"/>
    <property type="project" value="UniProtKB-KW"/>
</dbReference>
<comment type="cofactor">
    <cofactor evidence="1">
        <name>Mg(2+)</name>
        <dbReference type="ChEBI" id="CHEBI:18420"/>
    </cofactor>
</comment>
<dbReference type="Pfam" id="PF12627">
    <property type="entry name" value="PolyA_pol_RNAbd"/>
    <property type="match status" value="1"/>
</dbReference>
<keyword evidence="4" id="KW-0548">Nucleotidyltransferase</keyword>
<feature type="domain" description="tRNA nucleotidyltransferase/poly(A) polymerase RNA and SrmB- binding" evidence="10">
    <location>
        <begin position="177"/>
        <end position="238"/>
    </location>
</feature>
<organism evidence="11">
    <name type="scientific">marine metagenome</name>
    <dbReference type="NCBI Taxonomy" id="408172"/>
    <lineage>
        <taxon>unclassified sequences</taxon>
        <taxon>metagenomes</taxon>
        <taxon>ecological metagenomes</taxon>
    </lineage>
</organism>
<evidence type="ECO:0000259" key="8">
    <source>
        <dbReference type="Pfam" id="PF01743"/>
    </source>
</evidence>
<dbReference type="Gene3D" id="3.30.460.10">
    <property type="entry name" value="Beta Polymerase, domain 2"/>
    <property type="match status" value="1"/>
</dbReference>
<dbReference type="Pfam" id="PF01966">
    <property type="entry name" value="HD"/>
    <property type="match status" value="1"/>
</dbReference>
<dbReference type="GO" id="GO:0000049">
    <property type="term" value="F:tRNA binding"/>
    <property type="evidence" value="ECO:0007669"/>
    <property type="project" value="TreeGrafter"/>
</dbReference>
<keyword evidence="6" id="KW-0547">Nucleotide-binding</keyword>
<dbReference type="InterPro" id="IPR043519">
    <property type="entry name" value="NT_sf"/>
</dbReference>
<accession>A0A381TX82</accession>
<dbReference type="SUPFAM" id="SSF81301">
    <property type="entry name" value="Nucleotidyltransferase"/>
    <property type="match status" value="1"/>
</dbReference>
<dbReference type="CDD" id="cd00077">
    <property type="entry name" value="HDc"/>
    <property type="match status" value="1"/>
</dbReference>
<dbReference type="InterPro" id="IPR003607">
    <property type="entry name" value="HD/PDEase_dom"/>
</dbReference>
<feature type="domain" description="Poly A polymerase head" evidence="8">
    <location>
        <begin position="30"/>
        <end position="150"/>
    </location>
</feature>
<dbReference type="InterPro" id="IPR050264">
    <property type="entry name" value="Bact_CCA-adding_enz_type3_sf"/>
</dbReference>
<dbReference type="GO" id="GO:0000166">
    <property type="term" value="F:nucleotide binding"/>
    <property type="evidence" value="ECO:0007669"/>
    <property type="project" value="UniProtKB-KW"/>
</dbReference>
<dbReference type="Pfam" id="PF01743">
    <property type="entry name" value="PolyA_pol"/>
    <property type="match status" value="1"/>
</dbReference>
<dbReference type="Gene3D" id="1.10.3090.10">
    <property type="entry name" value="cca-adding enzyme, domain 2"/>
    <property type="match status" value="1"/>
</dbReference>
<evidence type="ECO:0000256" key="6">
    <source>
        <dbReference type="ARBA" id="ARBA00022741"/>
    </source>
</evidence>
<keyword evidence="3" id="KW-0819">tRNA processing</keyword>
<dbReference type="SUPFAM" id="SSF81891">
    <property type="entry name" value="Poly A polymerase C-terminal region-like"/>
    <property type="match status" value="1"/>
</dbReference>
<evidence type="ECO:0000256" key="3">
    <source>
        <dbReference type="ARBA" id="ARBA00022694"/>
    </source>
</evidence>